<evidence type="ECO:0000256" key="1">
    <source>
        <dbReference type="ARBA" id="ARBA00004123"/>
    </source>
</evidence>
<evidence type="ECO:0008006" key="6">
    <source>
        <dbReference type="Google" id="ProtNLM"/>
    </source>
</evidence>
<dbReference type="PANTHER" id="PTHR31699">
    <property type="entry name" value="NUDIX T16 FAMILY MEMBER"/>
    <property type="match status" value="1"/>
</dbReference>
<dbReference type="Gene3D" id="3.90.79.10">
    <property type="entry name" value="Nucleoside Triphosphate Pyrophosphohydrolase"/>
    <property type="match status" value="2"/>
</dbReference>
<name>A0A7R9LYG9_9ACAR</name>
<comment type="subcellular location">
    <subcellularLocation>
        <location evidence="1">Nucleus</location>
    </subcellularLocation>
</comment>
<dbReference type="GO" id="GO:1990174">
    <property type="term" value="F:phosphodiesterase decapping endonuclease activity"/>
    <property type="evidence" value="ECO:0007669"/>
    <property type="project" value="TreeGrafter"/>
</dbReference>
<dbReference type="GO" id="GO:0006402">
    <property type="term" value="P:mRNA catabolic process"/>
    <property type="evidence" value="ECO:0007669"/>
    <property type="project" value="TreeGrafter"/>
</dbReference>
<dbReference type="EMBL" id="CAJPVJ010003764">
    <property type="protein sequence ID" value="CAG2167926.1"/>
    <property type="molecule type" value="Genomic_DNA"/>
</dbReference>
<accession>A0A7R9LYG9</accession>
<dbReference type="AlphaFoldDB" id="A0A7R9LYG9"/>
<dbReference type="InterPro" id="IPR015797">
    <property type="entry name" value="NUDIX_hydrolase-like_dom_sf"/>
</dbReference>
<dbReference type="GO" id="GO:0016077">
    <property type="term" value="P:sno(s)RNA catabolic process"/>
    <property type="evidence" value="ECO:0007669"/>
    <property type="project" value="TreeGrafter"/>
</dbReference>
<keyword evidence="5" id="KW-1185">Reference proteome</keyword>
<keyword evidence="3" id="KW-0539">Nucleus</keyword>
<keyword evidence="2" id="KW-0694">RNA-binding</keyword>
<evidence type="ECO:0000256" key="3">
    <source>
        <dbReference type="ARBA" id="ARBA00023242"/>
    </source>
</evidence>
<dbReference type="GO" id="GO:0030515">
    <property type="term" value="F:snoRNA binding"/>
    <property type="evidence" value="ECO:0007669"/>
    <property type="project" value="TreeGrafter"/>
</dbReference>
<evidence type="ECO:0000313" key="4">
    <source>
        <dbReference type="EMBL" id="CAD7649691.1"/>
    </source>
</evidence>
<dbReference type="OrthoDB" id="5950381at2759"/>
<dbReference type="SUPFAM" id="SSF55811">
    <property type="entry name" value="Nudix"/>
    <property type="match status" value="1"/>
</dbReference>
<organism evidence="4">
    <name type="scientific">Oppiella nova</name>
    <dbReference type="NCBI Taxonomy" id="334625"/>
    <lineage>
        <taxon>Eukaryota</taxon>
        <taxon>Metazoa</taxon>
        <taxon>Ecdysozoa</taxon>
        <taxon>Arthropoda</taxon>
        <taxon>Chelicerata</taxon>
        <taxon>Arachnida</taxon>
        <taxon>Acari</taxon>
        <taxon>Acariformes</taxon>
        <taxon>Sarcoptiformes</taxon>
        <taxon>Oribatida</taxon>
        <taxon>Brachypylina</taxon>
        <taxon>Oppioidea</taxon>
        <taxon>Oppiidae</taxon>
        <taxon>Oppiella</taxon>
    </lineage>
</organism>
<dbReference type="Proteomes" id="UP000728032">
    <property type="component" value="Unassembled WGS sequence"/>
</dbReference>
<protein>
    <recommendedName>
        <fullName evidence="6">Nudix hydrolase domain-containing protein</fullName>
    </recommendedName>
</protein>
<sequence length="387" mass="43487">MSSPVTASSRQYIPISLDESLSLKGCKHAAHCLLYSSANCSGVVYVLVQMRFDGLIGFAGGEVDVDDVTVDEIIAATNRELEEEINYHLNGVTQEEWICSHRDHSSTWIQHFFAKELTGDELTQLESTHMNAQHFPSESLGVFRVPIGGFDQRNSSKRFLTNFLRQRFAGNARQQFIETIHKLSLVSPEDQEWMLSIESSGDSADTTVISGGHEVKALLRADIGVHYYAEEVDVTYGLMVVRDDGLFDFIGTHSTESDDKNSMIKTLNNNLYKDLGEEWLPIDWSSDWKTNAIPLSLDNGASHVFSIQLNATEFTAIETHLTECKNFGNKSYGVVRIPFQFRGSTPKADSYVNRFFGGFLTQNFARNSKQHLKHIYETDFNANSSHS</sequence>
<dbReference type="GO" id="GO:0005634">
    <property type="term" value="C:nucleus"/>
    <property type="evidence" value="ECO:0007669"/>
    <property type="project" value="UniProtKB-SubCell"/>
</dbReference>
<dbReference type="EMBL" id="OC918589">
    <property type="protein sequence ID" value="CAD7649691.1"/>
    <property type="molecule type" value="Genomic_DNA"/>
</dbReference>
<gene>
    <name evidence="4" type="ORF">ONB1V03_LOCUS7420</name>
</gene>
<proteinExistence type="predicted"/>
<reference evidence="4" key="1">
    <citation type="submission" date="2020-11" db="EMBL/GenBank/DDBJ databases">
        <authorList>
            <person name="Tran Van P."/>
        </authorList>
    </citation>
    <scope>NUCLEOTIDE SEQUENCE</scope>
</reference>
<dbReference type="InterPro" id="IPR054754">
    <property type="entry name" value="NudT16"/>
</dbReference>
<evidence type="ECO:0000256" key="2">
    <source>
        <dbReference type="ARBA" id="ARBA00022884"/>
    </source>
</evidence>
<dbReference type="Pfam" id="PF22327">
    <property type="entry name" value="Nudt16-like"/>
    <property type="match status" value="2"/>
</dbReference>
<dbReference type="PANTHER" id="PTHR31699:SF1">
    <property type="entry name" value="U8 SNORNA-DECAPPING ENZYME"/>
    <property type="match status" value="1"/>
</dbReference>
<evidence type="ECO:0000313" key="5">
    <source>
        <dbReference type="Proteomes" id="UP000728032"/>
    </source>
</evidence>